<evidence type="ECO:0008006" key="5">
    <source>
        <dbReference type="Google" id="ProtNLM"/>
    </source>
</evidence>
<keyword evidence="2" id="KW-0732">Signal</keyword>
<feature type="chain" id="PRO_5046765444" description="Peptidase" evidence="2">
    <location>
        <begin position="24"/>
        <end position="201"/>
    </location>
</feature>
<name>A0ABN3PF18_9MICO</name>
<dbReference type="EMBL" id="BAAARI010000011">
    <property type="protein sequence ID" value="GAA2575969.1"/>
    <property type="molecule type" value="Genomic_DNA"/>
</dbReference>
<feature type="signal peptide" evidence="2">
    <location>
        <begin position="1"/>
        <end position="23"/>
    </location>
</feature>
<organism evidence="3 4">
    <name type="scientific">Microbacterium binotii</name>
    <dbReference type="NCBI Taxonomy" id="462710"/>
    <lineage>
        <taxon>Bacteria</taxon>
        <taxon>Bacillati</taxon>
        <taxon>Actinomycetota</taxon>
        <taxon>Actinomycetes</taxon>
        <taxon>Micrococcales</taxon>
        <taxon>Microbacteriaceae</taxon>
        <taxon>Microbacterium</taxon>
    </lineage>
</organism>
<feature type="transmembrane region" description="Helical" evidence="1">
    <location>
        <begin position="134"/>
        <end position="158"/>
    </location>
</feature>
<dbReference type="Proteomes" id="UP001500274">
    <property type="component" value="Unassembled WGS sequence"/>
</dbReference>
<evidence type="ECO:0000256" key="1">
    <source>
        <dbReference type="SAM" id="Phobius"/>
    </source>
</evidence>
<protein>
    <recommendedName>
        <fullName evidence="5">Peptidase</fullName>
    </recommendedName>
</protein>
<evidence type="ECO:0000313" key="3">
    <source>
        <dbReference type="EMBL" id="GAA2575969.1"/>
    </source>
</evidence>
<keyword evidence="1" id="KW-0472">Membrane</keyword>
<gene>
    <name evidence="3" type="ORF">GCM10009862_14050</name>
</gene>
<evidence type="ECO:0000313" key="4">
    <source>
        <dbReference type="Proteomes" id="UP001500274"/>
    </source>
</evidence>
<proteinExistence type="predicted"/>
<reference evidence="3 4" key="1">
    <citation type="journal article" date="2019" name="Int. J. Syst. Evol. Microbiol.">
        <title>The Global Catalogue of Microorganisms (GCM) 10K type strain sequencing project: providing services to taxonomists for standard genome sequencing and annotation.</title>
        <authorList>
            <consortium name="The Broad Institute Genomics Platform"/>
            <consortium name="The Broad Institute Genome Sequencing Center for Infectious Disease"/>
            <person name="Wu L."/>
            <person name="Ma J."/>
        </authorList>
    </citation>
    <scope>NUCLEOTIDE SEQUENCE [LARGE SCALE GENOMIC DNA]</scope>
    <source>
        <strain evidence="3 4">JCM 16365</strain>
    </source>
</reference>
<dbReference type="InterPro" id="IPR019051">
    <property type="entry name" value="Trp_biosyn_TM_oprn/chp"/>
</dbReference>
<dbReference type="RefSeq" id="WP_344228092.1">
    <property type="nucleotide sequence ID" value="NZ_BAAARI010000011.1"/>
</dbReference>
<sequence length="201" mass="20285">MIRRARSTSVLAILAAGAASTLAATQTWIHVSLTDGAAADVAVAGTAAIPVLTPLSLAVLALGAALSIVGRVLRIVFGALTVAAAIGIASVTAPVVFDVPIDAYAPSVTETTGITGDSSVAALVASASVTGWPVVALLAAFLLLVAGSFVLVTGWRWAGGGRKYDAARRRTVVADDAPLDAIDSWDDLSRGDDPTFPDPPR</sequence>
<dbReference type="Pfam" id="PF09534">
    <property type="entry name" value="Trp_oprn_chp"/>
    <property type="match status" value="1"/>
</dbReference>
<evidence type="ECO:0000256" key="2">
    <source>
        <dbReference type="SAM" id="SignalP"/>
    </source>
</evidence>
<keyword evidence="1" id="KW-1133">Transmembrane helix</keyword>
<keyword evidence="1" id="KW-0812">Transmembrane</keyword>
<keyword evidence="4" id="KW-1185">Reference proteome</keyword>
<accession>A0ABN3PF18</accession>
<comment type="caution">
    <text evidence="3">The sequence shown here is derived from an EMBL/GenBank/DDBJ whole genome shotgun (WGS) entry which is preliminary data.</text>
</comment>
<feature type="transmembrane region" description="Helical" evidence="1">
    <location>
        <begin position="47"/>
        <end position="68"/>
    </location>
</feature>
<feature type="transmembrane region" description="Helical" evidence="1">
    <location>
        <begin position="75"/>
        <end position="97"/>
    </location>
</feature>